<comment type="cofactor">
    <cofactor evidence="1">
        <name>Mg(2+)</name>
        <dbReference type="ChEBI" id="CHEBI:18420"/>
    </cofactor>
</comment>
<dbReference type="Pfam" id="PF13419">
    <property type="entry name" value="HAD_2"/>
    <property type="match status" value="1"/>
</dbReference>
<name>A4BG64_9GAMM</name>
<dbReference type="InterPro" id="IPR041492">
    <property type="entry name" value="HAD_2"/>
</dbReference>
<dbReference type="NCBIfam" id="TIGR01549">
    <property type="entry name" value="HAD-SF-IA-v1"/>
    <property type="match status" value="1"/>
</dbReference>
<organism evidence="5 6">
    <name type="scientific">Reinekea blandensis MED297</name>
    <dbReference type="NCBI Taxonomy" id="314283"/>
    <lineage>
        <taxon>Bacteria</taxon>
        <taxon>Pseudomonadati</taxon>
        <taxon>Pseudomonadota</taxon>
        <taxon>Gammaproteobacteria</taxon>
        <taxon>Oceanospirillales</taxon>
        <taxon>Saccharospirillaceae</taxon>
        <taxon>Reinekea</taxon>
    </lineage>
</organism>
<dbReference type="SUPFAM" id="SSF56784">
    <property type="entry name" value="HAD-like"/>
    <property type="match status" value="1"/>
</dbReference>
<evidence type="ECO:0000256" key="4">
    <source>
        <dbReference type="ARBA" id="ARBA00022842"/>
    </source>
</evidence>
<dbReference type="InterPro" id="IPR006439">
    <property type="entry name" value="HAD-SF_hydro_IA"/>
</dbReference>
<dbReference type="PANTHER" id="PTHR46470:SF2">
    <property type="entry name" value="GLYCERALDEHYDE 3-PHOSPHATE PHOSPHATASE"/>
    <property type="match status" value="1"/>
</dbReference>
<keyword evidence="6" id="KW-1185">Reference proteome</keyword>
<dbReference type="SFLD" id="SFLDG01129">
    <property type="entry name" value="C1.5:_HAD__Beta-PGM__Phosphata"/>
    <property type="match status" value="1"/>
</dbReference>
<evidence type="ECO:0000313" key="5">
    <source>
        <dbReference type="EMBL" id="EAR08859.1"/>
    </source>
</evidence>
<evidence type="ECO:0000256" key="1">
    <source>
        <dbReference type="ARBA" id="ARBA00001946"/>
    </source>
</evidence>
<dbReference type="GO" id="GO:0044281">
    <property type="term" value="P:small molecule metabolic process"/>
    <property type="evidence" value="ECO:0007669"/>
    <property type="project" value="UniProtKB-ARBA"/>
</dbReference>
<dbReference type="InterPro" id="IPR051400">
    <property type="entry name" value="HAD-like_hydrolase"/>
</dbReference>
<keyword evidence="4" id="KW-0460">Magnesium</keyword>
<protein>
    <submittedName>
        <fullName evidence="5">L-2-haloalkanoic acid dehalogenase</fullName>
    </submittedName>
</protein>
<dbReference type="PRINTS" id="PR00413">
    <property type="entry name" value="HADHALOGNASE"/>
</dbReference>
<keyword evidence="2" id="KW-0479">Metal-binding</keyword>
<dbReference type="Proteomes" id="UP000005953">
    <property type="component" value="Unassembled WGS sequence"/>
</dbReference>
<dbReference type="Gene3D" id="1.10.150.520">
    <property type="match status" value="1"/>
</dbReference>
<dbReference type="InterPro" id="IPR023214">
    <property type="entry name" value="HAD_sf"/>
</dbReference>
<dbReference type="NCBIfam" id="TIGR01509">
    <property type="entry name" value="HAD-SF-IA-v3"/>
    <property type="match status" value="1"/>
</dbReference>
<sequence length="219" mass="24851">MTLKAVFLDLDQTLLDRTQTFQAYLSQQYTDLGLAHTGVSAPDYFAAVHQWDDNGYRDKMDTFRRVVDQLRLPVQPETLMDHFKQQYGQQARLFTGVYDWLDTARQHWPLVLITNGRQQGQTVKLEVTGIGGFFERIVISEAEGIKKPDPEIYLRQCQHLNLAPSEVLFVGDHPVNDVAAPISLGMKAVWVKTDTYEAPEHCDATVNSVTELNPVSMLI</sequence>
<dbReference type="OrthoDB" id="367448at2"/>
<keyword evidence="3" id="KW-0378">Hydrolase</keyword>
<dbReference type="Gene3D" id="3.40.50.1000">
    <property type="entry name" value="HAD superfamily/HAD-like"/>
    <property type="match status" value="1"/>
</dbReference>
<dbReference type="STRING" id="314283.MED297_04297"/>
<evidence type="ECO:0000256" key="3">
    <source>
        <dbReference type="ARBA" id="ARBA00022801"/>
    </source>
</evidence>
<evidence type="ECO:0000313" key="6">
    <source>
        <dbReference type="Proteomes" id="UP000005953"/>
    </source>
</evidence>
<comment type="caution">
    <text evidence="5">The sequence shown here is derived from an EMBL/GenBank/DDBJ whole genome shotgun (WGS) entry which is preliminary data.</text>
</comment>
<dbReference type="InterPro" id="IPR036412">
    <property type="entry name" value="HAD-like_sf"/>
</dbReference>
<dbReference type="GO" id="GO:0016791">
    <property type="term" value="F:phosphatase activity"/>
    <property type="evidence" value="ECO:0007669"/>
    <property type="project" value="TreeGrafter"/>
</dbReference>
<gene>
    <name evidence="5" type="ORF">MED297_04297</name>
</gene>
<dbReference type="AlphaFoldDB" id="A4BG64"/>
<dbReference type="EMBL" id="AAOE01000015">
    <property type="protein sequence ID" value="EAR08859.1"/>
    <property type="molecule type" value="Genomic_DNA"/>
</dbReference>
<reference evidence="5 6" key="1">
    <citation type="submission" date="2006-02" db="EMBL/GenBank/DDBJ databases">
        <authorList>
            <person name="Pinhassi J."/>
            <person name="Pedros-Alio C."/>
            <person name="Ferriera S."/>
            <person name="Johnson J."/>
            <person name="Kravitz S."/>
            <person name="Halpern A."/>
            <person name="Remington K."/>
            <person name="Beeson K."/>
            <person name="Tran B."/>
            <person name="Rogers Y.-H."/>
            <person name="Friedman R."/>
            <person name="Venter J.C."/>
        </authorList>
    </citation>
    <scope>NUCLEOTIDE SEQUENCE [LARGE SCALE GENOMIC DNA]</scope>
    <source>
        <strain evidence="5 6">MED297</strain>
    </source>
</reference>
<dbReference type="HOGENOM" id="CLU_045011_8_3_6"/>
<evidence type="ECO:0000256" key="2">
    <source>
        <dbReference type="ARBA" id="ARBA00022723"/>
    </source>
</evidence>
<accession>A4BG64</accession>
<dbReference type="SFLD" id="SFLDS00003">
    <property type="entry name" value="Haloacid_Dehalogenase"/>
    <property type="match status" value="1"/>
</dbReference>
<dbReference type="RefSeq" id="WP_008047744.1">
    <property type="nucleotide sequence ID" value="NZ_CH724154.1"/>
</dbReference>
<dbReference type="PANTHER" id="PTHR46470">
    <property type="entry name" value="N-ACYLNEURAMINATE-9-PHOSPHATASE"/>
    <property type="match status" value="1"/>
</dbReference>
<proteinExistence type="predicted"/>
<dbReference type="GO" id="GO:0046872">
    <property type="term" value="F:metal ion binding"/>
    <property type="evidence" value="ECO:0007669"/>
    <property type="project" value="UniProtKB-KW"/>
</dbReference>